<proteinExistence type="predicted"/>
<dbReference type="HOGENOM" id="CLU_3032263_0_0_1"/>
<accession>D6RQY9</accession>
<dbReference type="GeneID" id="9380117"/>
<comment type="caution">
    <text evidence="1">The sequence shown here is derived from an EMBL/GenBank/DDBJ whole genome shotgun (WGS) entry which is preliminary data.</text>
</comment>
<dbReference type="RefSeq" id="XP_002910066.1">
    <property type="nucleotide sequence ID" value="XM_002910020.1"/>
</dbReference>
<dbReference type="EMBL" id="AACS02000013">
    <property type="protein sequence ID" value="EFI26572.1"/>
    <property type="molecule type" value="Genomic_DNA"/>
</dbReference>
<dbReference type="AlphaFoldDB" id="D6RQY9"/>
<organism evidence="1 2">
    <name type="scientific">Coprinopsis cinerea (strain Okayama-7 / 130 / ATCC MYA-4618 / FGSC 9003)</name>
    <name type="common">Inky cap fungus</name>
    <name type="synonym">Hormographiella aspergillata</name>
    <dbReference type="NCBI Taxonomy" id="240176"/>
    <lineage>
        <taxon>Eukaryota</taxon>
        <taxon>Fungi</taxon>
        <taxon>Dikarya</taxon>
        <taxon>Basidiomycota</taxon>
        <taxon>Agaricomycotina</taxon>
        <taxon>Agaricomycetes</taxon>
        <taxon>Agaricomycetidae</taxon>
        <taxon>Agaricales</taxon>
        <taxon>Agaricineae</taxon>
        <taxon>Psathyrellaceae</taxon>
        <taxon>Coprinopsis</taxon>
    </lineage>
</organism>
<sequence length="55" mass="5864">MLTPTIRKKAETCLKRLNGVITVAAVQQGSDFAINDILYNRDCAAGPLSAREGDG</sequence>
<dbReference type="KEGG" id="cci:CC1G_15786"/>
<reference evidence="1 2" key="1">
    <citation type="journal article" date="2010" name="Proc. Natl. Acad. Sci. U.S.A.">
        <title>Insights into evolution of multicellular fungi from the assembled chromosomes of the mushroom Coprinopsis cinerea (Coprinus cinereus).</title>
        <authorList>
            <person name="Stajich J.E."/>
            <person name="Wilke S.K."/>
            <person name="Ahren D."/>
            <person name="Au C.H."/>
            <person name="Birren B.W."/>
            <person name="Borodovsky M."/>
            <person name="Burns C."/>
            <person name="Canback B."/>
            <person name="Casselton L.A."/>
            <person name="Cheng C.K."/>
            <person name="Deng J."/>
            <person name="Dietrich F.S."/>
            <person name="Fargo D.C."/>
            <person name="Farman M.L."/>
            <person name="Gathman A.C."/>
            <person name="Goldberg J."/>
            <person name="Guigo R."/>
            <person name="Hoegger P.J."/>
            <person name="Hooker J.B."/>
            <person name="Huggins A."/>
            <person name="James T.Y."/>
            <person name="Kamada T."/>
            <person name="Kilaru S."/>
            <person name="Kodira C."/>
            <person name="Kues U."/>
            <person name="Kupfer D."/>
            <person name="Kwan H.S."/>
            <person name="Lomsadze A."/>
            <person name="Li W."/>
            <person name="Lilly W.W."/>
            <person name="Ma L.J."/>
            <person name="Mackey A.J."/>
            <person name="Manning G."/>
            <person name="Martin F."/>
            <person name="Muraguchi H."/>
            <person name="Natvig D.O."/>
            <person name="Palmerini H."/>
            <person name="Ramesh M.A."/>
            <person name="Rehmeyer C.J."/>
            <person name="Roe B.A."/>
            <person name="Shenoy N."/>
            <person name="Stanke M."/>
            <person name="Ter-Hovhannisyan V."/>
            <person name="Tunlid A."/>
            <person name="Velagapudi R."/>
            <person name="Vision T.J."/>
            <person name="Zeng Q."/>
            <person name="Zolan M.E."/>
            <person name="Pukkila P.J."/>
        </authorList>
    </citation>
    <scope>NUCLEOTIDE SEQUENCE [LARGE SCALE GENOMIC DNA]</scope>
    <source>
        <strain evidence="2">Okayama-7 / 130 / ATCC MYA-4618 / FGSC 9003</strain>
    </source>
</reference>
<protein>
    <submittedName>
        <fullName evidence="1">Uncharacterized protein</fullName>
    </submittedName>
</protein>
<dbReference type="VEuPathDB" id="FungiDB:CC1G_15786"/>
<gene>
    <name evidence="1" type="ORF">CC1G_15786</name>
</gene>
<evidence type="ECO:0000313" key="2">
    <source>
        <dbReference type="Proteomes" id="UP000001861"/>
    </source>
</evidence>
<evidence type="ECO:0000313" key="1">
    <source>
        <dbReference type="EMBL" id="EFI26572.1"/>
    </source>
</evidence>
<dbReference type="InParanoid" id="D6RQY9"/>
<name>D6RQY9_COPC7</name>
<keyword evidence="2" id="KW-1185">Reference proteome</keyword>
<dbReference type="Proteomes" id="UP000001861">
    <property type="component" value="Unassembled WGS sequence"/>
</dbReference>